<keyword evidence="4" id="KW-0547">Nucleotide-binding</keyword>
<dbReference type="CDD" id="cd14798">
    <property type="entry name" value="RX-CC_like"/>
    <property type="match status" value="1"/>
</dbReference>
<evidence type="ECO:0000259" key="6">
    <source>
        <dbReference type="Pfam" id="PF18052"/>
    </source>
</evidence>
<dbReference type="Gene3D" id="1.20.5.4130">
    <property type="match status" value="1"/>
</dbReference>
<dbReference type="GO" id="GO:0000166">
    <property type="term" value="F:nucleotide binding"/>
    <property type="evidence" value="ECO:0007669"/>
    <property type="project" value="UniProtKB-KW"/>
</dbReference>
<keyword evidence="3" id="KW-0677">Repeat</keyword>
<evidence type="ECO:0000313" key="7">
    <source>
        <dbReference type="EMBL" id="PKU84840.1"/>
    </source>
</evidence>
<reference evidence="7 8" key="2">
    <citation type="journal article" date="2017" name="Nature">
        <title>The Apostasia genome and the evolution of orchids.</title>
        <authorList>
            <person name="Zhang G.Q."/>
            <person name="Liu K.W."/>
            <person name="Li Z."/>
            <person name="Lohaus R."/>
            <person name="Hsiao Y.Y."/>
            <person name="Niu S.C."/>
            <person name="Wang J.Y."/>
            <person name="Lin Y.C."/>
            <person name="Xu Q."/>
            <person name="Chen L.J."/>
            <person name="Yoshida K."/>
            <person name="Fujiwara S."/>
            <person name="Wang Z.W."/>
            <person name="Zhang Y.Q."/>
            <person name="Mitsuda N."/>
            <person name="Wang M."/>
            <person name="Liu G.H."/>
            <person name="Pecoraro L."/>
            <person name="Huang H.X."/>
            <person name="Xiao X.J."/>
            <person name="Lin M."/>
            <person name="Wu X.Y."/>
            <person name="Wu W.L."/>
            <person name="Chen Y.Y."/>
            <person name="Chang S.B."/>
            <person name="Sakamoto S."/>
            <person name="Ohme-Takagi M."/>
            <person name="Yagi M."/>
            <person name="Zeng S.J."/>
            <person name="Shen C.Y."/>
            <person name="Yeh C.M."/>
            <person name="Luo Y.B."/>
            <person name="Tsai W.C."/>
            <person name="Van de Peer Y."/>
            <person name="Liu Z.J."/>
        </authorList>
    </citation>
    <scope>NUCLEOTIDE SEQUENCE [LARGE SCALE GENOMIC DNA]</scope>
    <source>
        <tissue evidence="7">The whole plant</tissue>
    </source>
</reference>
<evidence type="ECO:0000256" key="3">
    <source>
        <dbReference type="ARBA" id="ARBA00022737"/>
    </source>
</evidence>
<sequence>MAENVAQNVITSFLEGLISSNLTNLATKAVGHLLGVRGKITYLTVELQMMKAFLRSAEEKQETDFMAREWVRLVREVSLDIENCMDKFEIYIKRPLYLYAYPC</sequence>
<reference evidence="7 8" key="1">
    <citation type="journal article" date="2016" name="Sci. Rep.">
        <title>The Dendrobium catenatum Lindl. genome sequence provides insights into polysaccharide synthase, floral development and adaptive evolution.</title>
        <authorList>
            <person name="Zhang G.Q."/>
            <person name="Xu Q."/>
            <person name="Bian C."/>
            <person name="Tsai W.C."/>
            <person name="Yeh C.M."/>
            <person name="Liu K.W."/>
            <person name="Yoshida K."/>
            <person name="Zhang L.S."/>
            <person name="Chang S.B."/>
            <person name="Chen F."/>
            <person name="Shi Y."/>
            <person name="Su Y.Y."/>
            <person name="Zhang Y.Q."/>
            <person name="Chen L.J."/>
            <person name="Yin Y."/>
            <person name="Lin M."/>
            <person name="Huang H."/>
            <person name="Deng H."/>
            <person name="Wang Z.W."/>
            <person name="Zhu S.L."/>
            <person name="Zhao X."/>
            <person name="Deng C."/>
            <person name="Niu S.C."/>
            <person name="Huang J."/>
            <person name="Wang M."/>
            <person name="Liu G.H."/>
            <person name="Yang H.J."/>
            <person name="Xiao X.J."/>
            <person name="Hsiao Y.Y."/>
            <person name="Wu W.L."/>
            <person name="Chen Y.Y."/>
            <person name="Mitsuda N."/>
            <person name="Ohme-Takagi M."/>
            <person name="Luo Y.B."/>
            <person name="Van de Peer Y."/>
            <person name="Liu Z.J."/>
        </authorList>
    </citation>
    <scope>NUCLEOTIDE SEQUENCE [LARGE SCALE GENOMIC DNA]</scope>
    <source>
        <tissue evidence="7">The whole plant</tissue>
    </source>
</reference>
<dbReference type="InterPro" id="IPR038005">
    <property type="entry name" value="RX-like_CC"/>
</dbReference>
<keyword evidence="5" id="KW-0611">Plant defense</keyword>
<evidence type="ECO:0000313" key="8">
    <source>
        <dbReference type="Proteomes" id="UP000233837"/>
    </source>
</evidence>
<dbReference type="AlphaFoldDB" id="A0A2I0XAB8"/>
<keyword evidence="2" id="KW-0433">Leucine-rich repeat</keyword>
<name>A0A2I0XAB8_9ASPA</name>
<dbReference type="Pfam" id="PF18052">
    <property type="entry name" value="Rx_N"/>
    <property type="match status" value="1"/>
</dbReference>
<comment type="similarity">
    <text evidence="1">Belongs to the disease resistance NB-LRR family.</text>
</comment>
<feature type="domain" description="Disease resistance N-terminal" evidence="6">
    <location>
        <begin position="20"/>
        <end position="94"/>
    </location>
</feature>
<evidence type="ECO:0000256" key="1">
    <source>
        <dbReference type="ARBA" id="ARBA00008894"/>
    </source>
</evidence>
<protein>
    <submittedName>
        <fullName evidence="7">Disease resistance RPP13-like protein 3</fullName>
    </submittedName>
</protein>
<accession>A0A2I0XAB8</accession>
<keyword evidence="8" id="KW-1185">Reference proteome</keyword>
<gene>
    <name evidence="7" type="primary">RPP13L3</name>
    <name evidence="7" type="ORF">MA16_Dca017667</name>
</gene>
<dbReference type="InterPro" id="IPR041118">
    <property type="entry name" value="Rx_N"/>
</dbReference>
<evidence type="ECO:0000256" key="2">
    <source>
        <dbReference type="ARBA" id="ARBA00022614"/>
    </source>
</evidence>
<organism evidence="7 8">
    <name type="scientific">Dendrobium catenatum</name>
    <dbReference type="NCBI Taxonomy" id="906689"/>
    <lineage>
        <taxon>Eukaryota</taxon>
        <taxon>Viridiplantae</taxon>
        <taxon>Streptophyta</taxon>
        <taxon>Embryophyta</taxon>
        <taxon>Tracheophyta</taxon>
        <taxon>Spermatophyta</taxon>
        <taxon>Magnoliopsida</taxon>
        <taxon>Liliopsida</taxon>
        <taxon>Asparagales</taxon>
        <taxon>Orchidaceae</taxon>
        <taxon>Epidendroideae</taxon>
        <taxon>Malaxideae</taxon>
        <taxon>Dendrobiinae</taxon>
        <taxon>Dendrobium</taxon>
    </lineage>
</organism>
<evidence type="ECO:0000256" key="4">
    <source>
        <dbReference type="ARBA" id="ARBA00022741"/>
    </source>
</evidence>
<dbReference type="PANTHER" id="PTHR19338:SF32">
    <property type="entry name" value="OS06G0287500 PROTEIN"/>
    <property type="match status" value="1"/>
</dbReference>
<dbReference type="Proteomes" id="UP000233837">
    <property type="component" value="Unassembled WGS sequence"/>
</dbReference>
<evidence type="ECO:0000256" key="5">
    <source>
        <dbReference type="ARBA" id="ARBA00022821"/>
    </source>
</evidence>
<dbReference type="GO" id="GO:0006952">
    <property type="term" value="P:defense response"/>
    <property type="evidence" value="ECO:0007669"/>
    <property type="project" value="UniProtKB-KW"/>
</dbReference>
<dbReference type="EMBL" id="KZ502026">
    <property type="protein sequence ID" value="PKU84840.1"/>
    <property type="molecule type" value="Genomic_DNA"/>
</dbReference>
<dbReference type="PANTHER" id="PTHR19338">
    <property type="entry name" value="TRANSLOCASE OF INNER MITOCHONDRIAL MEMBRANE 13 HOMOLOG"/>
    <property type="match status" value="1"/>
</dbReference>
<proteinExistence type="inferred from homology"/>